<dbReference type="InterPro" id="IPR045450">
    <property type="entry name" value="VMAP_C"/>
</dbReference>
<organism evidence="2 3">
    <name type="scientific">Streptomyces lycii</name>
    <dbReference type="NCBI Taxonomy" id="2654337"/>
    <lineage>
        <taxon>Bacteria</taxon>
        <taxon>Bacillati</taxon>
        <taxon>Actinomycetota</taxon>
        <taxon>Actinomycetes</taxon>
        <taxon>Kitasatosporales</taxon>
        <taxon>Streptomycetaceae</taxon>
        <taxon>Streptomyces</taxon>
    </lineage>
</organism>
<dbReference type="Proteomes" id="UP000621266">
    <property type="component" value="Unassembled WGS sequence"/>
</dbReference>
<dbReference type="InterPro" id="IPR009003">
    <property type="entry name" value="Peptidase_S1_PA"/>
</dbReference>
<evidence type="ECO:0000259" key="1">
    <source>
        <dbReference type="Pfam" id="PF20028"/>
    </source>
</evidence>
<comment type="caution">
    <text evidence="2">The sequence shown here is derived from an EMBL/GenBank/DDBJ whole genome shotgun (WGS) entry which is preliminary data.</text>
</comment>
<dbReference type="EMBL" id="WHPN01000298">
    <property type="protein sequence ID" value="KAF4407889.1"/>
    <property type="molecule type" value="Genomic_DNA"/>
</dbReference>
<evidence type="ECO:0000313" key="3">
    <source>
        <dbReference type="Proteomes" id="UP000621266"/>
    </source>
</evidence>
<dbReference type="Pfam" id="PF20028">
    <property type="entry name" value="VMAP-C"/>
    <property type="match status" value="1"/>
</dbReference>
<reference evidence="2 3" key="1">
    <citation type="submission" date="2019-10" db="EMBL/GenBank/DDBJ databases">
        <title>Streptomyces tenebrisbrunneis sp.nov., an endogenous actinomycete isolated from of Lycium ruthenicum.</title>
        <authorList>
            <person name="Ma L."/>
        </authorList>
    </citation>
    <scope>NUCLEOTIDE SEQUENCE [LARGE SCALE GENOMIC DNA]</scope>
    <source>
        <strain evidence="2 3">TRM 66187</strain>
    </source>
</reference>
<proteinExistence type="predicted"/>
<protein>
    <recommendedName>
        <fullName evidence="1">vWA-MoxR associated protein C-terminal domain-containing protein</fullName>
    </recommendedName>
</protein>
<feature type="domain" description="vWA-MoxR associated protein C-terminal" evidence="1">
    <location>
        <begin position="476"/>
        <end position="698"/>
    </location>
</feature>
<sequence length="718" mass="75983">MGWFRHASHPAPVVSVLGRRHGKASGAAALLTPRALLTCAHVVNDALGRDMLSEAPPPAGHPVEIAFHGAEGVRRRSARVGVWVPPQRTSPVLWTGDLAVLELTEDAPDGHRPVVWQDMEEGCSVRAWHGGGEAVTFADTKVKFRDGRFGYLDGELSGAAIGPGFSGGPLWSVEDASVVGLVVAHLMPDGPLNGQQTVRRSWAVPWQTVREELDRAGARAVLGDCRVLSAPASESDPVAAELDGCLRALLGDPLLRADSARALAAELGWPPPAGGSAPALGELVSVLLSEERALPALAEALAPSVRGGPREPALDSLLGLGGLTASGLLLSPREHKLLLATLRPAVEADPALLPRAAAEALRHLALPPALCAARLDPAELDGVVRELEVYSDSGTVPEDSARVPALVRLVEFAAAVLPDTDRGTLHRWNDRLTERLGVARAALAQRRADAAAWAGERPRPVSLVLVRLTAGGPPGTYGCEIWQVRDGAEYTRLSGGDGVPRGGDEVARLVREAVECSRGAGGAPVTDVHVVVDRAGLQLPVDEWDAGSGSEFVPGLPLGVRFRVALRCPEMSRRVPSRDGELRRRWESGGAQPLVLDGDAAEPREAGRLLQTSHRDTRQVVLHGPREARPRLVDLCLALGVPVVLWDRAAHAEGPAALDPVAPAGPLHGLAHRVQLFRSEASRHPERYPARPALVWEDTACPLPGALELKDPPEGTDI</sequence>
<dbReference type="SUPFAM" id="SSF50494">
    <property type="entry name" value="Trypsin-like serine proteases"/>
    <property type="match status" value="1"/>
</dbReference>
<evidence type="ECO:0000313" key="2">
    <source>
        <dbReference type="EMBL" id="KAF4407889.1"/>
    </source>
</evidence>
<gene>
    <name evidence="2" type="ORF">GCU69_17160</name>
</gene>
<keyword evidence="3" id="KW-1185">Reference proteome</keyword>
<name>A0ABQ7FFT8_9ACTN</name>
<accession>A0ABQ7FFT8</accession>
<dbReference type="Pfam" id="PF13365">
    <property type="entry name" value="Trypsin_2"/>
    <property type="match status" value="1"/>
</dbReference>